<dbReference type="VEuPathDB" id="FungiDB:A1O9_12967"/>
<protein>
    <submittedName>
        <fullName evidence="2">Uncharacterized protein</fullName>
    </submittedName>
</protein>
<evidence type="ECO:0000256" key="1">
    <source>
        <dbReference type="SAM" id="MobiDB-lite"/>
    </source>
</evidence>
<dbReference type="RefSeq" id="XP_013253580.1">
    <property type="nucleotide sequence ID" value="XM_013398126.1"/>
</dbReference>
<dbReference type="GeneID" id="25287861"/>
<accession>A0A072P5U6</accession>
<organism evidence="2 3">
    <name type="scientific">Exophiala aquamarina CBS 119918</name>
    <dbReference type="NCBI Taxonomy" id="1182545"/>
    <lineage>
        <taxon>Eukaryota</taxon>
        <taxon>Fungi</taxon>
        <taxon>Dikarya</taxon>
        <taxon>Ascomycota</taxon>
        <taxon>Pezizomycotina</taxon>
        <taxon>Eurotiomycetes</taxon>
        <taxon>Chaetothyriomycetidae</taxon>
        <taxon>Chaetothyriales</taxon>
        <taxon>Herpotrichiellaceae</taxon>
        <taxon>Exophiala</taxon>
    </lineage>
</organism>
<dbReference type="EMBL" id="AMGV01000036">
    <property type="protein sequence ID" value="KEF50990.1"/>
    <property type="molecule type" value="Genomic_DNA"/>
</dbReference>
<reference evidence="2 3" key="1">
    <citation type="submission" date="2013-03" db="EMBL/GenBank/DDBJ databases">
        <title>The Genome Sequence of Exophiala aquamarina CBS 119918.</title>
        <authorList>
            <consortium name="The Broad Institute Genomics Platform"/>
            <person name="Cuomo C."/>
            <person name="de Hoog S."/>
            <person name="Gorbushina A."/>
            <person name="Walker B."/>
            <person name="Young S.K."/>
            <person name="Zeng Q."/>
            <person name="Gargeya S."/>
            <person name="Fitzgerald M."/>
            <person name="Haas B."/>
            <person name="Abouelleil A."/>
            <person name="Allen A.W."/>
            <person name="Alvarado L."/>
            <person name="Arachchi H.M."/>
            <person name="Berlin A.M."/>
            <person name="Chapman S.B."/>
            <person name="Gainer-Dewar J."/>
            <person name="Goldberg J."/>
            <person name="Griggs A."/>
            <person name="Gujja S."/>
            <person name="Hansen M."/>
            <person name="Howarth C."/>
            <person name="Imamovic A."/>
            <person name="Ireland A."/>
            <person name="Larimer J."/>
            <person name="McCowan C."/>
            <person name="Murphy C."/>
            <person name="Pearson M."/>
            <person name="Poon T.W."/>
            <person name="Priest M."/>
            <person name="Roberts A."/>
            <person name="Saif S."/>
            <person name="Shea T."/>
            <person name="Sisk P."/>
            <person name="Sykes S."/>
            <person name="Wortman J."/>
            <person name="Nusbaum C."/>
            <person name="Birren B."/>
        </authorList>
    </citation>
    <scope>NUCLEOTIDE SEQUENCE [LARGE SCALE GENOMIC DNA]</scope>
    <source>
        <strain evidence="2 3">CBS 119918</strain>
    </source>
</reference>
<name>A0A072P5U6_9EURO</name>
<feature type="compositionally biased region" description="Acidic residues" evidence="1">
    <location>
        <begin position="103"/>
        <end position="117"/>
    </location>
</feature>
<dbReference type="OrthoDB" id="4365579at2759"/>
<evidence type="ECO:0000313" key="3">
    <source>
        <dbReference type="Proteomes" id="UP000027920"/>
    </source>
</evidence>
<gene>
    <name evidence="2" type="ORF">A1O9_12967</name>
</gene>
<dbReference type="Proteomes" id="UP000027920">
    <property type="component" value="Unassembled WGS sequence"/>
</dbReference>
<dbReference type="HOGENOM" id="CLU_1384170_0_0_1"/>
<feature type="compositionally biased region" description="Polar residues" evidence="1">
    <location>
        <begin position="51"/>
        <end position="60"/>
    </location>
</feature>
<keyword evidence="3" id="KW-1185">Reference proteome</keyword>
<evidence type="ECO:0000313" key="2">
    <source>
        <dbReference type="EMBL" id="KEF50990.1"/>
    </source>
</evidence>
<feature type="region of interest" description="Disordered" evidence="1">
    <location>
        <begin position="51"/>
        <end position="117"/>
    </location>
</feature>
<proteinExistence type="predicted"/>
<dbReference type="AlphaFoldDB" id="A0A072P5U6"/>
<sequence length="197" mass="22049">MTVYKKPVLQASIIVSNITITYSFATTPKATFRRKTSFWTQQPHLIATLIRSPQSATITTKQPRAPRSKRPPAPVAKVRESQAVRCTRRTTRAKNPEPLQFQDVEDSDDDHDEENEDGSMVVYVTKGSDAKRLLREGYFFTSQGSQATREYLNDEQARSNVTTVKRSATRHSSARTPRNAQDVLAKAIVIANAPTPS</sequence>
<comment type="caution">
    <text evidence="2">The sequence shown here is derived from an EMBL/GenBank/DDBJ whole genome shotgun (WGS) entry which is preliminary data.</text>
</comment>